<dbReference type="AlphaFoldDB" id="A0A7I8KSV1"/>
<name>A0A7I8KSV1_SPIIN</name>
<sequence length="102" mass="12176">MRSRPSILEHLKMKLRGGLEFERKKREIKVRSTTFLCSRSSWRRDYLECIKIIMDQASLGLGLAHNEKQGAKLYYYFSKYFRKALNFSPVYPFFPIDPRFSS</sequence>
<organism evidence="1 2">
    <name type="scientific">Spirodela intermedia</name>
    <name type="common">Intermediate duckweed</name>
    <dbReference type="NCBI Taxonomy" id="51605"/>
    <lineage>
        <taxon>Eukaryota</taxon>
        <taxon>Viridiplantae</taxon>
        <taxon>Streptophyta</taxon>
        <taxon>Embryophyta</taxon>
        <taxon>Tracheophyta</taxon>
        <taxon>Spermatophyta</taxon>
        <taxon>Magnoliopsida</taxon>
        <taxon>Liliopsida</taxon>
        <taxon>Araceae</taxon>
        <taxon>Lemnoideae</taxon>
        <taxon>Spirodela</taxon>
    </lineage>
</organism>
<accession>A0A7I8KSV1</accession>
<evidence type="ECO:0000313" key="2">
    <source>
        <dbReference type="Proteomes" id="UP000663760"/>
    </source>
</evidence>
<dbReference type="EMBL" id="LR746271">
    <property type="protein sequence ID" value="CAA7400857.1"/>
    <property type="molecule type" value="Genomic_DNA"/>
</dbReference>
<dbReference type="Proteomes" id="UP000663760">
    <property type="component" value="Chromosome 8"/>
</dbReference>
<reference evidence="1" key="1">
    <citation type="submission" date="2020-02" db="EMBL/GenBank/DDBJ databases">
        <authorList>
            <person name="Scholz U."/>
            <person name="Mascher M."/>
            <person name="Fiebig A."/>
        </authorList>
    </citation>
    <scope>NUCLEOTIDE SEQUENCE</scope>
</reference>
<keyword evidence="2" id="KW-1185">Reference proteome</keyword>
<proteinExistence type="predicted"/>
<evidence type="ECO:0000313" key="1">
    <source>
        <dbReference type="EMBL" id="CAA7400857.1"/>
    </source>
</evidence>
<protein>
    <submittedName>
        <fullName evidence="1">Uncharacterized protein</fullName>
    </submittedName>
</protein>
<gene>
    <name evidence="1" type="ORF">SI8410_08011535</name>
</gene>